<gene>
    <name evidence="2" type="ORF">SBAD_LOCUS4984</name>
</gene>
<reference evidence="4" key="1">
    <citation type="submission" date="2016-06" db="UniProtKB">
        <authorList>
            <consortium name="WormBaseParasite"/>
        </authorList>
    </citation>
    <scope>IDENTIFICATION</scope>
</reference>
<dbReference type="Proteomes" id="UP000270296">
    <property type="component" value="Unassembled WGS sequence"/>
</dbReference>
<evidence type="ECO:0000313" key="3">
    <source>
        <dbReference type="Proteomes" id="UP000270296"/>
    </source>
</evidence>
<evidence type="ECO:0000313" key="4">
    <source>
        <dbReference type="WBParaSite" id="SBAD_0000518901-mRNA-1"/>
    </source>
</evidence>
<sequence>MIIIGLTGCLSATVCLTLTLSSAGLGSARLGSARLGSARLGWSLLSLLSLSSRFSDRYFKYVFSDRNLQMISITLTT</sequence>
<dbReference type="EMBL" id="UZAM01008673">
    <property type="protein sequence ID" value="VDP05930.1"/>
    <property type="molecule type" value="Genomic_DNA"/>
</dbReference>
<evidence type="ECO:0000256" key="1">
    <source>
        <dbReference type="SAM" id="SignalP"/>
    </source>
</evidence>
<evidence type="ECO:0000313" key="2">
    <source>
        <dbReference type="EMBL" id="VDP05930.1"/>
    </source>
</evidence>
<reference evidence="2 3" key="2">
    <citation type="submission" date="2018-11" db="EMBL/GenBank/DDBJ databases">
        <authorList>
            <consortium name="Pathogen Informatics"/>
        </authorList>
    </citation>
    <scope>NUCLEOTIDE SEQUENCE [LARGE SCALE GENOMIC DNA]</scope>
</reference>
<accession>A0A183IMY8</accession>
<keyword evidence="3" id="KW-1185">Reference proteome</keyword>
<name>A0A183IMY8_9BILA</name>
<dbReference type="WBParaSite" id="SBAD_0000518901-mRNA-1">
    <property type="protein sequence ID" value="SBAD_0000518901-mRNA-1"/>
    <property type="gene ID" value="SBAD_0000518901"/>
</dbReference>
<feature type="signal peptide" evidence="1">
    <location>
        <begin position="1"/>
        <end position="28"/>
    </location>
</feature>
<organism evidence="4">
    <name type="scientific">Soboliphyme baturini</name>
    <dbReference type="NCBI Taxonomy" id="241478"/>
    <lineage>
        <taxon>Eukaryota</taxon>
        <taxon>Metazoa</taxon>
        <taxon>Ecdysozoa</taxon>
        <taxon>Nematoda</taxon>
        <taxon>Enoplea</taxon>
        <taxon>Dorylaimia</taxon>
        <taxon>Dioctophymatida</taxon>
        <taxon>Dioctophymatoidea</taxon>
        <taxon>Soboliphymatidae</taxon>
        <taxon>Soboliphyme</taxon>
    </lineage>
</organism>
<feature type="chain" id="PRO_5043140114" evidence="1">
    <location>
        <begin position="29"/>
        <end position="77"/>
    </location>
</feature>
<protein>
    <submittedName>
        <fullName evidence="4">Secreted protein</fullName>
    </submittedName>
</protein>
<proteinExistence type="predicted"/>
<keyword evidence="1" id="KW-0732">Signal</keyword>
<dbReference type="AlphaFoldDB" id="A0A183IMY8"/>